<dbReference type="GO" id="GO:0006281">
    <property type="term" value="P:DNA repair"/>
    <property type="evidence" value="ECO:0007669"/>
    <property type="project" value="UniProtKB-KW"/>
</dbReference>
<evidence type="ECO:0000256" key="9">
    <source>
        <dbReference type="ARBA" id="ARBA00023172"/>
    </source>
</evidence>
<dbReference type="CDD" id="cd07900">
    <property type="entry name" value="Adenylation_DNA_ligase_I_Euk"/>
    <property type="match status" value="1"/>
</dbReference>
<reference evidence="19 20" key="1">
    <citation type="submission" date="2020-04" db="EMBL/GenBank/DDBJ databases">
        <authorList>
            <person name="Alioto T."/>
            <person name="Alioto T."/>
            <person name="Gomez Garrido J."/>
        </authorList>
    </citation>
    <scope>NUCLEOTIDE SEQUENCE [LARGE SCALE GENOMIC DNA]</scope>
</reference>
<evidence type="ECO:0000256" key="6">
    <source>
        <dbReference type="ARBA" id="ARBA00022741"/>
    </source>
</evidence>
<evidence type="ECO:0000256" key="7">
    <source>
        <dbReference type="ARBA" id="ARBA00022763"/>
    </source>
</evidence>
<keyword evidence="6 15" id="KW-0547">Nucleotide-binding</keyword>
<feature type="compositionally biased region" description="Polar residues" evidence="17">
    <location>
        <begin position="1"/>
        <end position="11"/>
    </location>
</feature>
<dbReference type="InterPro" id="IPR012340">
    <property type="entry name" value="NA-bd_OB-fold"/>
</dbReference>
<feature type="compositionally biased region" description="Low complexity" evidence="17">
    <location>
        <begin position="178"/>
        <end position="190"/>
    </location>
</feature>
<dbReference type="InterPro" id="IPR050191">
    <property type="entry name" value="ATP-dep_DNA_ligase"/>
</dbReference>
<dbReference type="InterPro" id="IPR036599">
    <property type="entry name" value="DNA_ligase_N_sf"/>
</dbReference>
<comment type="caution">
    <text evidence="19">The sequence shown here is derived from an EMBL/GenBank/DDBJ whole genome shotgun (WGS) entry which is preliminary data.</text>
</comment>
<sequence length="986" mass="109385">MSQRSITSFFSVQKKKVEEEKNDTETTKVDDEPKSKQRTKSPLSTTPVKKVKKSACVDDGSPIGKKRKQTKKLVLSSDEEDNENVTPKSSISGGSEESSDKSASSSSEEEAVKVLSTGRKKRVKGAIALKELEAKRAAKRARVDNGPAPEKPAKKAETSEEKVKEECSEIAEEKGESSEVSVGKAEASEVAVEKEEAMEVEEPEKKNEVAEDKKEESKETAAVDPDDSETKEVLETSDFSDTEKETVDISPPSKKTNAKKPVVKGKEGKAATKKKSPAAEKKKTTAPVVAPAKKTMSNFFGRKDESKDSPSDDNKSTLVKPSGSSNSAEYNPLASKYHPIDDASWQKGKPVPYLALARTLEAIENTSARLKITEILSNFYRSVIVMSPENLIQCVYLCLNKLAPAFEGLELGLAEKSLMKAVSQSSGRSDKQVLEELDSTGDLGIVAQNSCGRQTKLFKPPPLNVPKVFSQLKEIAAMKGRDSMTRKLEKVSAMYNACQPIEARYLLRSLSGKLRIGLAEQTVLQALALACVTTPPEQKEYPPAVLNASQGISAESFKSKLDEHALILKTTYCECPVYEKIIPIMLEHGLKKLPEKCQISPGIPLRPMLAQPTKGVADVLARFDGRKFTCEFKYDGERAQVHISDKGKTVRIFSRNQEDNTSKYPDLVSRIGSQIESSVEDCILDCEAVAWDRESEKILPFQVLSTRKKKDANESEIKIQVCLFVFDLLYINGEPLVRSPLNERRNKLKEIVKEVPGQLKIADGLDTDSLEEVQAYLELSIKGNCEGLMVKTLEEEATYEIAKRSRNWLKLKKDYLDGVGDTLDLVVLGGYLGRGKRTGVYGGFLLGCYDPEAEEYQSICKIGTGFSDEDLHKHSEFFKEHTLSGGARPYYRYDPSLEPDHWFDAVQVWEVKCADLSLSPIHKAAIGIVDPEKGISLRFPRFLRIRDDKKVEEATAASQVAEFYQNQEQVKNQADNNKPMNEEDFY</sequence>
<name>A0A8S1C0D3_9INSE</name>
<proteinExistence type="inferred from homology"/>
<dbReference type="PANTHER" id="PTHR45674:SF4">
    <property type="entry name" value="DNA LIGASE 1"/>
    <property type="match status" value="1"/>
</dbReference>
<dbReference type="NCBIfam" id="TIGR00574">
    <property type="entry name" value="dnl1"/>
    <property type="match status" value="1"/>
</dbReference>
<dbReference type="Pfam" id="PF04679">
    <property type="entry name" value="DNA_ligase_A_C"/>
    <property type="match status" value="1"/>
</dbReference>
<evidence type="ECO:0000259" key="18">
    <source>
        <dbReference type="PROSITE" id="PS50160"/>
    </source>
</evidence>
<keyword evidence="3 15" id="KW-0436">Ligase</keyword>
<evidence type="ECO:0000256" key="13">
    <source>
        <dbReference type="ARBA" id="ARBA00034003"/>
    </source>
</evidence>
<feature type="region of interest" description="Disordered" evidence="17">
    <location>
        <begin position="1"/>
        <end position="333"/>
    </location>
</feature>
<dbReference type="GO" id="GO:0005634">
    <property type="term" value="C:nucleus"/>
    <property type="evidence" value="ECO:0007669"/>
    <property type="project" value="UniProtKB-SubCell"/>
</dbReference>
<comment type="subcellular location">
    <subcellularLocation>
        <location evidence="1">Nucleus</location>
    </subcellularLocation>
</comment>
<dbReference type="SUPFAM" id="SSF117018">
    <property type="entry name" value="ATP-dependent DNA ligase DNA-binding domain"/>
    <property type="match status" value="1"/>
</dbReference>
<accession>A0A8S1C0D3</accession>
<keyword evidence="12" id="KW-0131">Cell cycle</keyword>
<dbReference type="CDD" id="cd07969">
    <property type="entry name" value="OBF_DNA_ligase_I"/>
    <property type="match status" value="1"/>
</dbReference>
<dbReference type="EMBL" id="CADEPI010000009">
    <property type="protein sequence ID" value="CAB3362532.1"/>
    <property type="molecule type" value="Genomic_DNA"/>
</dbReference>
<feature type="compositionally biased region" description="Basic and acidic residues" evidence="17">
    <location>
        <begin position="301"/>
        <end position="315"/>
    </location>
</feature>
<evidence type="ECO:0000256" key="3">
    <source>
        <dbReference type="ARBA" id="ARBA00022598"/>
    </source>
</evidence>
<keyword evidence="9 15" id="KW-0233">DNA recombination</keyword>
<dbReference type="GO" id="GO:0003677">
    <property type="term" value="F:DNA binding"/>
    <property type="evidence" value="ECO:0007669"/>
    <property type="project" value="InterPro"/>
</dbReference>
<gene>
    <name evidence="19" type="ORF">CLODIP_2_CD14291</name>
</gene>
<evidence type="ECO:0000256" key="12">
    <source>
        <dbReference type="ARBA" id="ARBA00023306"/>
    </source>
</evidence>
<dbReference type="GO" id="GO:0003910">
    <property type="term" value="F:DNA ligase (ATP) activity"/>
    <property type="evidence" value="ECO:0007669"/>
    <property type="project" value="UniProtKB-EC"/>
</dbReference>
<evidence type="ECO:0000256" key="1">
    <source>
        <dbReference type="ARBA" id="ARBA00004123"/>
    </source>
</evidence>
<dbReference type="Gene3D" id="1.10.3260.10">
    <property type="entry name" value="DNA ligase, ATP-dependent, N-terminal domain"/>
    <property type="match status" value="1"/>
</dbReference>
<dbReference type="Pfam" id="PF01068">
    <property type="entry name" value="DNA_ligase_A_M"/>
    <property type="match status" value="1"/>
</dbReference>
<dbReference type="GO" id="GO:0051301">
    <property type="term" value="P:cell division"/>
    <property type="evidence" value="ECO:0007669"/>
    <property type="project" value="UniProtKB-KW"/>
</dbReference>
<dbReference type="Proteomes" id="UP000494165">
    <property type="component" value="Unassembled WGS sequence"/>
</dbReference>
<comment type="function">
    <text evidence="14">DNA ligase that seals nicks in double-stranded DNA during DNA replication, DNA recombination and DNA repair.</text>
</comment>
<dbReference type="GO" id="GO:1903461">
    <property type="term" value="P:Okazaki fragment processing involved in mitotic DNA replication"/>
    <property type="evidence" value="ECO:0007669"/>
    <property type="project" value="TreeGrafter"/>
</dbReference>
<keyword evidence="20" id="KW-1185">Reference proteome</keyword>
<evidence type="ECO:0000256" key="14">
    <source>
        <dbReference type="ARBA" id="ARBA00054532"/>
    </source>
</evidence>
<feature type="compositionally biased region" description="Low complexity" evidence="17">
    <location>
        <begin position="88"/>
        <end position="106"/>
    </location>
</feature>
<dbReference type="EC" id="6.5.1.1" evidence="15"/>
<evidence type="ECO:0000256" key="8">
    <source>
        <dbReference type="ARBA" id="ARBA00022840"/>
    </source>
</evidence>
<feature type="compositionally biased region" description="Basic and acidic residues" evidence="17">
    <location>
        <begin position="151"/>
        <end position="177"/>
    </location>
</feature>
<dbReference type="PROSITE" id="PS00333">
    <property type="entry name" value="DNA_LIGASE_A2"/>
    <property type="match status" value="1"/>
</dbReference>
<evidence type="ECO:0000313" key="20">
    <source>
        <dbReference type="Proteomes" id="UP000494165"/>
    </source>
</evidence>
<dbReference type="OrthoDB" id="206088at2759"/>
<evidence type="ECO:0000256" key="16">
    <source>
        <dbReference type="RuleBase" id="RU004196"/>
    </source>
</evidence>
<feature type="compositionally biased region" description="Polar residues" evidence="17">
    <location>
        <begin position="965"/>
        <end position="979"/>
    </location>
</feature>
<keyword evidence="5" id="KW-0235">DNA replication</keyword>
<dbReference type="PANTHER" id="PTHR45674">
    <property type="entry name" value="DNA LIGASE 1/3 FAMILY MEMBER"/>
    <property type="match status" value="1"/>
</dbReference>
<dbReference type="SUPFAM" id="SSF56091">
    <property type="entry name" value="DNA ligase/mRNA capping enzyme, catalytic domain"/>
    <property type="match status" value="1"/>
</dbReference>
<evidence type="ECO:0000256" key="15">
    <source>
        <dbReference type="RuleBase" id="RU000617"/>
    </source>
</evidence>
<protein>
    <recommendedName>
        <fullName evidence="15">DNA ligase</fullName>
        <ecNumber evidence="15">6.5.1.1</ecNumber>
    </recommendedName>
</protein>
<dbReference type="Gene3D" id="2.40.50.140">
    <property type="entry name" value="Nucleic acid-binding proteins"/>
    <property type="match status" value="1"/>
</dbReference>
<dbReference type="FunFam" id="3.30.470.30:FF:000002">
    <property type="entry name" value="DNA ligase"/>
    <property type="match status" value="1"/>
</dbReference>
<evidence type="ECO:0000256" key="10">
    <source>
        <dbReference type="ARBA" id="ARBA00023204"/>
    </source>
</evidence>
<evidence type="ECO:0000256" key="5">
    <source>
        <dbReference type="ARBA" id="ARBA00022705"/>
    </source>
</evidence>
<dbReference type="GO" id="GO:0006310">
    <property type="term" value="P:DNA recombination"/>
    <property type="evidence" value="ECO:0007669"/>
    <property type="project" value="UniProtKB-KW"/>
</dbReference>
<dbReference type="Gene3D" id="3.30.470.30">
    <property type="entry name" value="DNA ligase/mRNA capping enzyme"/>
    <property type="match status" value="1"/>
</dbReference>
<dbReference type="GO" id="GO:0071897">
    <property type="term" value="P:DNA biosynthetic process"/>
    <property type="evidence" value="ECO:0007669"/>
    <property type="project" value="InterPro"/>
</dbReference>
<dbReference type="PROSITE" id="PS50160">
    <property type="entry name" value="DNA_LIGASE_A3"/>
    <property type="match status" value="1"/>
</dbReference>
<feature type="compositionally biased region" description="Basic and acidic residues" evidence="17">
    <location>
        <begin position="15"/>
        <end position="35"/>
    </location>
</feature>
<comment type="similarity">
    <text evidence="2 16">Belongs to the ATP-dependent DNA ligase family.</text>
</comment>
<dbReference type="Pfam" id="PF04675">
    <property type="entry name" value="DNA_ligase_A_N"/>
    <property type="match status" value="1"/>
</dbReference>
<comment type="catalytic activity">
    <reaction evidence="13 15">
        <text>ATP + (deoxyribonucleotide)n-3'-hydroxyl + 5'-phospho-(deoxyribonucleotide)m = (deoxyribonucleotide)n+m + AMP + diphosphate.</text>
        <dbReference type="EC" id="6.5.1.1"/>
    </reaction>
</comment>
<feature type="compositionally biased region" description="Basic and acidic residues" evidence="17">
    <location>
        <begin position="191"/>
        <end position="221"/>
    </location>
</feature>
<evidence type="ECO:0000256" key="11">
    <source>
        <dbReference type="ARBA" id="ARBA00023242"/>
    </source>
</evidence>
<dbReference type="PROSITE" id="PS00697">
    <property type="entry name" value="DNA_LIGASE_A1"/>
    <property type="match status" value="1"/>
</dbReference>
<dbReference type="InterPro" id="IPR000977">
    <property type="entry name" value="DNA_ligase_ATP-dep"/>
</dbReference>
<keyword evidence="4" id="KW-0132">Cell division</keyword>
<evidence type="ECO:0000256" key="4">
    <source>
        <dbReference type="ARBA" id="ARBA00022618"/>
    </source>
</evidence>
<dbReference type="Gene3D" id="3.30.1490.70">
    <property type="match status" value="1"/>
</dbReference>
<evidence type="ECO:0000256" key="17">
    <source>
        <dbReference type="SAM" id="MobiDB-lite"/>
    </source>
</evidence>
<keyword evidence="11" id="KW-0539">Nucleus</keyword>
<dbReference type="FunFam" id="2.40.50.140:FF:000062">
    <property type="entry name" value="DNA ligase"/>
    <property type="match status" value="1"/>
</dbReference>
<dbReference type="GO" id="GO:0005524">
    <property type="term" value="F:ATP binding"/>
    <property type="evidence" value="ECO:0007669"/>
    <property type="project" value="UniProtKB-KW"/>
</dbReference>
<keyword evidence="8 15" id="KW-0067">ATP-binding</keyword>
<feature type="compositionally biased region" description="Polar residues" evidence="17">
    <location>
        <begin position="316"/>
        <end position="329"/>
    </location>
</feature>
<keyword evidence="10 15" id="KW-0234">DNA repair</keyword>
<feature type="domain" description="ATP-dependent DNA ligase family profile" evidence="18">
    <location>
        <begin position="714"/>
        <end position="850"/>
    </location>
</feature>
<dbReference type="AlphaFoldDB" id="A0A8S1C0D3"/>
<dbReference type="GO" id="GO:0005739">
    <property type="term" value="C:mitochondrion"/>
    <property type="evidence" value="ECO:0007669"/>
    <property type="project" value="TreeGrafter"/>
</dbReference>
<dbReference type="InterPro" id="IPR012308">
    <property type="entry name" value="DNA_ligase_ATP-dep_N"/>
</dbReference>
<dbReference type="InterPro" id="IPR012309">
    <property type="entry name" value="DNA_ligase_ATP-dep_C"/>
</dbReference>
<dbReference type="FunFam" id="1.10.3260.10:FF:000001">
    <property type="entry name" value="DNA ligase"/>
    <property type="match status" value="1"/>
</dbReference>
<dbReference type="SUPFAM" id="SSF50249">
    <property type="entry name" value="Nucleic acid-binding proteins"/>
    <property type="match status" value="1"/>
</dbReference>
<organism evidence="19 20">
    <name type="scientific">Cloeon dipterum</name>
    <dbReference type="NCBI Taxonomy" id="197152"/>
    <lineage>
        <taxon>Eukaryota</taxon>
        <taxon>Metazoa</taxon>
        <taxon>Ecdysozoa</taxon>
        <taxon>Arthropoda</taxon>
        <taxon>Hexapoda</taxon>
        <taxon>Insecta</taxon>
        <taxon>Pterygota</taxon>
        <taxon>Palaeoptera</taxon>
        <taxon>Ephemeroptera</taxon>
        <taxon>Pisciforma</taxon>
        <taxon>Baetidae</taxon>
        <taxon>Cloeon</taxon>
    </lineage>
</organism>
<keyword evidence="7 15" id="KW-0227">DNA damage</keyword>
<dbReference type="InterPro" id="IPR012310">
    <property type="entry name" value="DNA_ligase_ATP-dep_cent"/>
</dbReference>
<evidence type="ECO:0000313" key="19">
    <source>
        <dbReference type="EMBL" id="CAB3362532.1"/>
    </source>
</evidence>
<evidence type="ECO:0000256" key="2">
    <source>
        <dbReference type="ARBA" id="ARBA00007572"/>
    </source>
</evidence>
<feature type="region of interest" description="Disordered" evidence="17">
    <location>
        <begin position="965"/>
        <end position="986"/>
    </location>
</feature>
<dbReference type="InterPro" id="IPR016059">
    <property type="entry name" value="DNA_ligase_ATP-dep_CS"/>
</dbReference>